<dbReference type="Proteomes" id="UP000295399">
    <property type="component" value="Unassembled WGS sequence"/>
</dbReference>
<gene>
    <name evidence="1" type="ORF">EV659_1135</name>
</gene>
<evidence type="ECO:0000313" key="1">
    <source>
        <dbReference type="EMBL" id="TCP30752.1"/>
    </source>
</evidence>
<proteinExistence type="predicted"/>
<protein>
    <submittedName>
        <fullName evidence="1">Abi-like protein</fullName>
    </submittedName>
</protein>
<evidence type="ECO:0000313" key="2">
    <source>
        <dbReference type="Proteomes" id="UP000295399"/>
    </source>
</evidence>
<dbReference type="OrthoDB" id="9813050at2"/>
<dbReference type="InParanoid" id="A0A4R2P791"/>
<sequence length="241" mass="27363">MTSPTPNVKNFGLNDDILDELEASLSADRLGKYLTATGGDRAEAVRLYTWNTAVSAAFYGPLQALEIALRNAMNRELARVYGPAWYDSAKAGLDSGCLARVDQTKQGLRKDKYPEDAPHVIASLSFGFWVSLLGRGGVIDRKTETKANYEMTLWRPALRHAFPHATNITRKKVHQPLDYLRTFRNRIAHHEPIFTRHLEKDYLRILETAAWIAPHKRAWIEAHSRVPEILETPPDDDNLKF</sequence>
<name>A0A4R2P791_RHOSA</name>
<comment type="caution">
    <text evidence="1">The sequence shown here is derived from an EMBL/GenBank/DDBJ whole genome shotgun (WGS) entry which is preliminary data.</text>
</comment>
<keyword evidence="2" id="KW-1185">Reference proteome</keyword>
<reference evidence="1 2" key="1">
    <citation type="submission" date="2019-03" db="EMBL/GenBank/DDBJ databases">
        <title>Genomic Encyclopedia of Type Strains, Phase IV (KMG-IV): sequencing the most valuable type-strain genomes for metagenomic binning, comparative biology and taxonomic classification.</title>
        <authorList>
            <person name="Goeker M."/>
        </authorList>
    </citation>
    <scope>NUCLEOTIDE SEQUENCE [LARGE SCALE GENOMIC DNA]</scope>
    <source>
        <strain evidence="1 2">DSM 2132</strain>
    </source>
</reference>
<dbReference type="AlphaFoldDB" id="A0A4R2P791"/>
<accession>A0A4R2P791</accession>
<organism evidence="1 2">
    <name type="scientific">Rhodothalassium salexigens DSM 2132</name>
    <dbReference type="NCBI Taxonomy" id="1188247"/>
    <lineage>
        <taxon>Bacteria</taxon>
        <taxon>Pseudomonadati</taxon>
        <taxon>Pseudomonadota</taxon>
        <taxon>Alphaproteobacteria</taxon>
        <taxon>Rhodothalassiales</taxon>
        <taxon>Rhodothalassiaceae</taxon>
        <taxon>Rhodothalassium</taxon>
    </lineage>
</organism>
<dbReference type="RefSeq" id="WP_132709387.1">
    <property type="nucleotide sequence ID" value="NZ_JACIGF010000013.1"/>
</dbReference>
<dbReference type="EMBL" id="SLXO01000013">
    <property type="protein sequence ID" value="TCP30752.1"/>
    <property type="molecule type" value="Genomic_DNA"/>
</dbReference>